<evidence type="ECO:0000313" key="2">
    <source>
        <dbReference type="Proteomes" id="UP000631114"/>
    </source>
</evidence>
<evidence type="ECO:0000313" key="1">
    <source>
        <dbReference type="EMBL" id="KAF9608417.1"/>
    </source>
</evidence>
<dbReference type="EMBL" id="JADFTS010000004">
    <property type="protein sequence ID" value="KAF9608417.1"/>
    <property type="molecule type" value="Genomic_DNA"/>
</dbReference>
<name>A0A835I1M1_9MAGN</name>
<sequence>MIVIPNMNETGGTTIAGQATHLSSSLVGINKSSNLTFSTRTIATNELTRISPVVSPFPSAGWWEREAATATLGSLRFFKLRLAAFKPTLALARISVLLNEWSAYAPLEIGLSLVYEASSPQIDNSLGLLPYTTECRGTALIQTGIRQPFPLPFCIHGISAQTSQRPFIPALRDRAGPIEAVIQKGNYLVTTKAPNPLTPSAAVPSKSLSANSPSLRKILVLPV</sequence>
<organism evidence="1 2">
    <name type="scientific">Coptis chinensis</name>
    <dbReference type="NCBI Taxonomy" id="261450"/>
    <lineage>
        <taxon>Eukaryota</taxon>
        <taxon>Viridiplantae</taxon>
        <taxon>Streptophyta</taxon>
        <taxon>Embryophyta</taxon>
        <taxon>Tracheophyta</taxon>
        <taxon>Spermatophyta</taxon>
        <taxon>Magnoliopsida</taxon>
        <taxon>Ranunculales</taxon>
        <taxon>Ranunculaceae</taxon>
        <taxon>Coptidoideae</taxon>
        <taxon>Coptis</taxon>
    </lineage>
</organism>
<proteinExistence type="predicted"/>
<dbReference type="AlphaFoldDB" id="A0A835I1M1"/>
<dbReference type="OrthoDB" id="528621at2759"/>
<reference evidence="1 2" key="1">
    <citation type="submission" date="2020-10" db="EMBL/GenBank/DDBJ databases">
        <title>The Coptis chinensis genome and diversification of protoberbering-type alkaloids.</title>
        <authorList>
            <person name="Wang B."/>
            <person name="Shu S."/>
            <person name="Song C."/>
            <person name="Liu Y."/>
        </authorList>
    </citation>
    <scope>NUCLEOTIDE SEQUENCE [LARGE SCALE GENOMIC DNA]</scope>
    <source>
        <strain evidence="1">HL-2020</strain>
        <tissue evidence="1">Leaf</tissue>
    </source>
</reference>
<protein>
    <submittedName>
        <fullName evidence="1">Uncharacterized protein</fullName>
    </submittedName>
</protein>
<gene>
    <name evidence="1" type="ORF">IFM89_009783</name>
</gene>
<comment type="caution">
    <text evidence="1">The sequence shown here is derived from an EMBL/GenBank/DDBJ whole genome shotgun (WGS) entry which is preliminary data.</text>
</comment>
<accession>A0A835I1M1</accession>
<dbReference type="Proteomes" id="UP000631114">
    <property type="component" value="Unassembled WGS sequence"/>
</dbReference>
<keyword evidence="2" id="KW-1185">Reference proteome</keyword>